<dbReference type="UniPathway" id="UPA00848">
    <property type="reaction ID" value="UER00151"/>
</dbReference>
<sequence>MVEELGDMHGATSVDTPMRADAFDRSDEEKMEIISQHFREIMETLGLDLNDDSLNGTPRRVAKMFVKEIFGGLNPESKPAISLFENKFGYRQMLVEKGIQVQSFCEHHFLPIYGKCHIAYIANGKVIGLSKLNRIVEHFARRPQVQERLTVQIAAELKRVLKTEDVAVYMDAKHMCVEMRGIKHTQCSTVTTEYGGRFLNENVRAEFLKTIKD</sequence>
<dbReference type="InterPro" id="IPR043133">
    <property type="entry name" value="GTP-CH-I_C/QueF"/>
</dbReference>
<evidence type="ECO:0000259" key="7">
    <source>
        <dbReference type="Pfam" id="PF01227"/>
    </source>
</evidence>
<dbReference type="Gene3D" id="1.10.286.10">
    <property type="match status" value="1"/>
</dbReference>
<feature type="binding site" evidence="6">
    <location>
        <position position="176"/>
    </location>
    <ligand>
        <name>Zn(2+)</name>
        <dbReference type="ChEBI" id="CHEBI:29105"/>
    </ligand>
</feature>
<dbReference type="GO" id="GO:0006730">
    <property type="term" value="P:one-carbon metabolic process"/>
    <property type="evidence" value="ECO:0007669"/>
    <property type="project" value="UniProtKB-UniRule"/>
</dbReference>
<dbReference type="Pfam" id="PF01227">
    <property type="entry name" value="GTP_cyclohydroI"/>
    <property type="match status" value="1"/>
</dbReference>
<evidence type="ECO:0000256" key="6">
    <source>
        <dbReference type="HAMAP-Rule" id="MF_00223"/>
    </source>
</evidence>
<dbReference type="InterPro" id="IPR020602">
    <property type="entry name" value="GTP_CycHdrlase_I_dom"/>
</dbReference>
<keyword evidence="6" id="KW-0342">GTP-binding</keyword>
<keyword evidence="9" id="KW-1185">Reference proteome</keyword>
<dbReference type="NCBIfam" id="TIGR00063">
    <property type="entry name" value="folE"/>
    <property type="match status" value="1"/>
</dbReference>
<dbReference type="InterPro" id="IPR043134">
    <property type="entry name" value="GTP-CH-I_N"/>
</dbReference>
<evidence type="ECO:0000313" key="8">
    <source>
        <dbReference type="EMBL" id="KGE86160.1"/>
    </source>
</evidence>
<reference evidence="8 9" key="1">
    <citation type="journal article" date="2014" name="Int. J. Syst. Evol. Microbiol.">
        <title>Phaeodactylibacter xiamenensis gen. nov., sp. nov., a member of the family Saprospiraceae isolated from the marine alga Phaeodactylum tricornutum.</title>
        <authorList>
            <person name="Chen Z.Jr."/>
            <person name="Lei X."/>
            <person name="Lai Q."/>
            <person name="Li Y."/>
            <person name="Zhang B."/>
            <person name="Zhang J."/>
            <person name="Zhang H."/>
            <person name="Yang L."/>
            <person name="Zheng W."/>
            <person name="Tian Y."/>
            <person name="Yu Z."/>
            <person name="Xu H.Jr."/>
            <person name="Zheng T."/>
        </authorList>
    </citation>
    <scope>NUCLEOTIDE SEQUENCE [LARGE SCALE GENOMIC DNA]</scope>
    <source>
        <strain evidence="8 9">KD52</strain>
    </source>
</reference>
<dbReference type="PROSITE" id="PS00860">
    <property type="entry name" value="GTP_CYCLOHYDROL_1_2"/>
    <property type="match status" value="1"/>
</dbReference>
<feature type="domain" description="GTP cyclohydrolase I" evidence="7">
    <location>
        <begin position="34"/>
        <end position="211"/>
    </location>
</feature>
<protein>
    <recommendedName>
        <fullName evidence="6">GTP cyclohydrolase 1</fullName>
        <ecNumber evidence="6">3.5.4.16</ecNumber>
    </recommendedName>
    <alternativeName>
        <fullName evidence="6">GTP cyclohydrolase I</fullName>
        <shortName evidence="6">GTP-CH-I</shortName>
    </alternativeName>
</protein>
<dbReference type="Gene3D" id="3.30.1130.10">
    <property type="match status" value="1"/>
</dbReference>
<dbReference type="GO" id="GO:0046654">
    <property type="term" value="P:tetrahydrofolate biosynthetic process"/>
    <property type="evidence" value="ECO:0007669"/>
    <property type="project" value="UniProtKB-UniRule"/>
</dbReference>
<comment type="catalytic activity">
    <reaction evidence="1 6">
        <text>GTP + H2O = 7,8-dihydroneopterin 3'-triphosphate + formate + H(+)</text>
        <dbReference type="Rhea" id="RHEA:17473"/>
        <dbReference type="ChEBI" id="CHEBI:15377"/>
        <dbReference type="ChEBI" id="CHEBI:15378"/>
        <dbReference type="ChEBI" id="CHEBI:15740"/>
        <dbReference type="ChEBI" id="CHEBI:37565"/>
        <dbReference type="ChEBI" id="CHEBI:58462"/>
        <dbReference type="EC" id="3.5.4.16"/>
    </reaction>
</comment>
<dbReference type="NCBIfam" id="NF006826">
    <property type="entry name" value="PRK09347.1-3"/>
    <property type="match status" value="1"/>
</dbReference>
<keyword evidence="6" id="KW-0862">Zinc</keyword>
<dbReference type="SUPFAM" id="SSF55620">
    <property type="entry name" value="Tetrahydrobiopterin biosynthesis enzymes-like"/>
    <property type="match status" value="1"/>
</dbReference>
<dbReference type="EMBL" id="JPOS01000082">
    <property type="protein sequence ID" value="KGE86160.1"/>
    <property type="molecule type" value="Genomic_DNA"/>
</dbReference>
<comment type="similarity">
    <text evidence="3 6">Belongs to the GTP cyclohydrolase I family.</text>
</comment>
<dbReference type="InterPro" id="IPR018234">
    <property type="entry name" value="GTP_CycHdrlase_I_CS"/>
</dbReference>
<evidence type="ECO:0000256" key="4">
    <source>
        <dbReference type="ARBA" id="ARBA00022563"/>
    </source>
</evidence>
<dbReference type="PANTHER" id="PTHR11109">
    <property type="entry name" value="GTP CYCLOHYDROLASE I"/>
    <property type="match status" value="1"/>
</dbReference>
<evidence type="ECO:0000256" key="2">
    <source>
        <dbReference type="ARBA" id="ARBA00005080"/>
    </source>
</evidence>
<dbReference type="PROSITE" id="PS00859">
    <property type="entry name" value="GTP_CYCLOHYDROL_1_1"/>
    <property type="match status" value="1"/>
</dbReference>
<dbReference type="GO" id="GO:0005737">
    <property type="term" value="C:cytoplasm"/>
    <property type="evidence" value="ECO:0007669"/>
    <property type="project" value="TreeGrafter"/>
</dbReference>
<evidence type="ECO:0000256" key="1">
    <source>
        <dbReference type="ARBA" id="ARBA00001052"/>
    </source>
</evidence>
<dbReference type="GO" id="GO:0003934">
    <property type="term" value="F:GTP cyclohydrolase I activity"/>
    <property type="evidence" value="ECO:0007669"/>
    <property type="project" value="UniProtKB-UniRule"/>
</dbReference>
<feature type="binding site" evidence="6">
    <location>
        <position position="105"/>
    </location>
    <ligand>
        <name>Zn(2+)</name>
        <dbReference type="ChEBI" id="CHEBI:29105"/>
    </ligand>
</feature>
<dbReference type="STRING" id="1524460.IX84_23830"/>
<keyword evidence="6" id="KW-0547">Nucleotide-binding</keyword>
<evidence type="ECO:0000313" key="9">
    <source>
        <dbReference type="Proteomes" id="UP000029736"/>
    </source>
</evidence>
<dbReference type="HAMAP" id="MF_00223">
    <property type="entry name" value="FolE"/>
    <property type="match status" value="1"/>
</dbReference>
<dbReference type="GO" id="GO:0006729">
    <property type="term" value="P:tetrahydrobiopterin biosynthetic process"/>
    <property type="evidence" value="ECO:0007669"/>
    <property type="project" value="TreeGrafter"/>
</dbReference>
<comment type="subunit">
    <text evidence="6">Homopolymer.</text>
</comment>
<dbReference type="NCBIfam" id="NF006825">
    <property type="entry name" value="PRK09347.1-2"/>
    <property type="match status" value="1"/>
</dbReference>
<evidence type="ECO:0000256" key="3">
    <source>
        <dbReference type="ARBA" id="ARBA00008085"/>
    </source>
</evidence>
<dbReference type="GO" id="GO:0008270">
    <property type="term" value="F:zinc ion binding"/>
    <property type="evidence" value="ECO:0007669"/>
    <property type="project" value="UniProtKB-UniRule"/>
</dbReference>
<dbReference type="NCBIfam" id="NF006824">
    <property type="entry name" value="PRK09347.1-1"/>
    <property type="match status" value="1"/>
</dbReference>
<keyword evidence="6" id="KW-0479">Metal-binding</keyword>
<dbReference type="GO" id="GO:0005525">
    <property type="term" value="F:GTP binding"/>
    <property type="evidence" value="ECO:0007669"/>
    <property type="project" value="UniProtKB-KW"/>
</dbReference>
<name>A0A098S1Z3_9BACT</name>
<evidence type="ECO:0000256" key="5">
    <source>
        <dbReference type="ARBA" id="ARBA00022801"/>
    </source>
</evidence>
<organism evidence="8 9">
    <name type="scientific">Phaeodactylibacter xiamenensis</name>
    <dbReference type="NCBI Taxonomy" id="1524460"/>
    <lineage>
        <taxon>Bacteria</taxon>
        <taxon>Pseudomonadati</taxon>
        <taxon>Bacteroidota</taxon>
        <taxon>Saprospiria</taxon>
        <taxon>Saprospirales</taxon>
        <taxon>Haliscomenobacteraceae</taxon>
        <taxon>Phaeodactylibacter</taxon>
    </lineage>
</organism>
<comment type="pathway">
    <text evidence="2 6">Cofactor biosynthesis; 7,8-dihydroneopterin triphosphate biosynthesis; 7,8-dihydroneopterin triphosphate from GTP: step 1/1.</text>
</comment>
<feature type="binding site" evidence="6">
    <location>
        <position position="108"/>
    </location>
    <ligand>
        <name>Zn(2+)</name>
        <dbReference type="ChEBI" id="CHEBI:29105"/>
    </ligand>
</feature>
<keyword evidence="4 6" id="KW-0554">One-carbon metabolism</keyword>
<dbReference type="Proteomes" id="UP000029736">
    <property type="component" value="Unassembled WGS sequence"/>
</dbReference>
<dbReference type="InterPro" id="IPR001474">
    <property type="entry name" value="GTP_CycHdrlase_I"/>
</dbReference>
<comment type="caution">
    <text evidence="8">The sequence shown here is derived from an EMBL/GenBank/DDBJ whole genome shotgun (WGS) entry which is preliminary data.</text>
</comment>
<gene>
    <name evidence="6" type="primary">folE</name>
    <name evidence="8" type="ORF">IX84_23830</name>
</gene>
<keyword evidence="5 6" id="KW-0378">Hydrolase</keyword>
<proteinExistence type="inferred from homology"/>
<accession>A0A098S1Z3</accession>
<dbReference type="AlphaFoldDB" id="A0A098S1Z3"/>
<dbReference type="PANTHER" id="PTHR11109:SF7">
    <property type="entry name" value="GTP CYCLOHYDROLASE 1"/>
    <property type="match status" value="1"/>
</dbReference>
<dbReference type="FunFam" id="3.30.1130.10:FF:000001">
    <property type="entry name" value="GTP cyclohydrolase 1"/>
    <property type="match status" value="1"/>
</dbReference>
<dbReference type="EC" id="3.5.4.16" evidence="6"/>